<dbReference type="AlphaFoldDB" id="U4VE47"/>
<dbReference type="EMBL" id="ASXJ01000076">
    <property type="protein sequence ID" value="ERM02584.1"/>
    <property type="molecule type" value="Genomic_DNA"/>
</dbReference>
<evidence type="ECO:0000313" key="2">
    <source>
        <dbReference type="Proteomes" id="UP000016842"/>
    </source>
</evidence>
<reference evidence="1 2" key="1">
    <citation type="journal article" date="2014" name="FEMS Microbiol. Lett.">
        <title>Genome sequencing analysis reveals virulence-related gene content of Ochrobactrum intermedium strain 229E, a urease-positive strain isolated from the human gastric niche.</title>
        <authorList>
            <person name="Kulkarni G.J."/>
            <person name="Shetty S."/>
            <person name="Dharne M.S."/>
            <person name="Shouche Y.S."/>
        </authorList>
    </citation>
    <scope>NUCLEOTIDE SEQUENCE [LARGE SCALE GENOMIC DNA]</scope>
    <source>
        <strain evidence="1 2">229E</strain>
    </source>
</reference>
<name>U4VE47_9HYPH</name>
<protein>
    <recommendedName>
        <fullName evidence="3">LysR substrate-binding domain-containing protein</fullName>
    </recommendedName>
</protein>
<proteinExistence type="predicted"/>
<organism evidence="1 2">
    <name type="scientific">Brucella intermedia 229E</name>
    <dbReference type="NCBI Taxonomy" id="1337887"/>
    <lineage>
        <taxon>Bacteria</taxon>
        <taxon>Pseudomonadati</taxon>
        <taxon>Pseudomonadota</taxon>
        <taxon>Alphaproteobacteria</taxon>
        <taxon>Hyphomicrobiales</taxon>
        <taxon>Brucellaceae</taxon>
        <taxon>Brucella/Ochrobactrum group</taxon>
        <taxon>Brucella</taxon>
    </lineage>
</organism>
<dbReference type="Proteomes" id="UP000016842">
    <property type="component" value="Unassembled WGS sequence"/>
</dbReference>
<dbReference type="SUPFAM" id="SSF53850">
    <property type="entry name" value="Periplasmic binding protein-like II"/>
    <property type="match status" value="1"/>
</dbReference>
<evidence type="ECO:0000313" key="1">
    <source>
        <dbReference type="EMBL" id="ERM02584.1"/>
    </source>
</evidence>
<sequence>MAIAGQGIAWLPQICVQKSISQNELTQIGGQQMSLEIEIRIFRRAGAKDRDAEAFWKYLAENQSRARSLIDPALKLR</sequence>
<comment type="caution">
    <text evidence="1">The sequence shown here is derived from an EMBL/GenBank/DDBJ whole genome shotgun (WGS) entry which is preliminary data.</text>
</comment>
<accession>U4VE47</accession>
<evidence type="ECO:0008006" key="3">
    <source>
        <dbReference type="Google" id="ProtNLM"/>
    </source>
</evidence>
<dbReference type="PATRIC" id="fig|1337887.3.peg.1542"/>
<gene>
    <name evidence="1" type="ORF">Q644_01995</name>
</gene>